<keyword evidence="1" id="KW-1133">Transmembrane helix</keyword>
<keyword evidence="3" id="KW-1185">Reference proteome</keyword>
<gene>
    <name evidence="2" type="ORF">HAX54_051127</name>
</gene>
<keyword evidence="1" id="KW-0812">Transmembrane</keyword>
<evidence type="ECO:0000256" key="1">
    <source>
        <dbReference type="SAM" id="Phobius"/>
    </source>
</evidence>
<protein>
    <submittedName>
        <fullName evidence="2">Uncharacterized protein</fullName>
    </submittedName>
</protein>
<sequence>MVLWAWHNTQAARCLACKGGWHGVGVCGIVPLCMATGIAYAVIGHLPVWYAVGCFLPSIDVAWHKAMLGVARRSGTTPATHHHLHAFYLDIIPNFLLTR</sequence>
<dbReference type="Proteomes" id="UP000823775">
    <property type="component" value="Unassembled WGS sequence"/>
</dbReference>
<evidence type="ECO:0000313" key="2">
    <source>
        <dbReference type="EMBL" id="MCE3051882.1"/>
    </source>
</evidence>
<evidence type="ECO:0000313" key="3">
    <source>
        <dbReference type="Proteomes" id="UP000823775"/>
    </source>
</evidence>
<comment type="caution">
    <text evidence="2">The sequence shown here is derived from an EMBL/GenBank/DDBJ whole genome shotgun (WGS) entry which is preliminary data.</text>
</comment>
<keyword evidence="1" id="KW-0472">Membrane</keyword>
<organism evidence="2 3">
    <name type="scientific">Datura stramonium</name>
    <name type="common">Jimsonweed</name>
    <name type="synonym">Common thornapple</name>
    <dbReference type="NCBI Taxonomy" id="4076"/>
    <lineage>
        <taxon>Eukaryota</taxon>
        <taxon>Viridiplantae</taxon>
        <taxon>Streptophyta</taxon>
        <taxon>Embryophyta</taxon>
        <taxon>Tracheophyta</taxon>
        <taxon>Spermatophyta</taxon>
        <taxon>Magnoliopsida</taxon>
        <taxon>eudicotyledons</taxon>
        <taxon>Gunneridae</taxon>
        <taxon>Pentapetalae</taxon>
        <taxon>asterids</taxon>
        <taxon>lamiids</taxon>
        <taxon>Solanales</taxon>
        <taxon>Solanaceae</taxon>
        <taxon>Solanoideae</taxon>
        <taxon>Datureae</taxon>
        <taxon>Datura</taxon>
    </lineage>
</organism>
<reference evidence="2 3" key="1">
    <citation type="journal article" date="2021" name="BMC Genomics">
        <title>Datura genome reveals duplications of psychoactive alkaloid biosynthetic genes and high mutation rate following tissue culture.</title>
        <authorList>
            <person name="Rajewski A."/>
            <person name="Carter-House D."/>
            <person name="Stajich J."/>
            <person name="Litt A."/>
        </authorList>
    </citation>
    <scope>NUCLEOTIDE SEQUENCE [LARGE SCALE GENOMIC DNA]</scope>
    <source>
        <strain evidence="2">AR-01</strain>
    </source>
</reference>
<dbReference type="EMBL" id="JACEIK010009031">
    <property type="protein sequence ID" value="MCE3051882.1"/>
    <property type="molecule type" value="Genomic_DNA"/>
</dbReference>
<proteinExistence type="predicted"/>
<feature type="transmembrane region" description="Helical" evidence="1">
    <location>
        <begin position="21"/>
        <end position="42"/>
    </location>
</feature>
<accession>A0ABS8WP73</accession>
<name>A0ABS8WP73_DATST</name>